<dbReference type="AlphaFoldDB" id="A0A645EPM9"/>
<evidence type="ECO:0000313" key="1">
    <source>
        <dbReference type="EMBL" id="MPN03310.1"/>
    </source>
</evidence>
<reference evidence="1" key="1">
    <citation type="submission" date="2019-08" db="EMBL/GenBank/DDBJ databases">
        <authorList>
            <person name="Kucharzyk K."/>
            <person name="Murdoch R.W."/>
            <person name="Higgins S."/>
            <person name="Loffler F."/>
        </authorList>
    </citation>
    <scope>NUCLEOTIDE SEQUENCE</scope>
</reference>
<proteinExistence type="predicted"/>
<accession>A0A645EPM9</accession>
<dbReference type="EMBL" id="VSSQ01049235">
    <property type="protein sequence ID" value="MPN03310.1"/>
    <property type="molecule type" value="Genomic_DNA"/>
</dbReference>
<sequence length="134" mass="15079">MRYFTYDLGDVTNKSVDVLNYWTPTNTNTTIPRLNGNDKNDNKRISDLYVEDGSYLRLKTLQLGYTIPQSIISKIYMSSLRVFITGQNLLTFTKYSGPDPEIGQITSSNTLSRGVDIGTYPQAQTFTAGINITF</sequence>
<organism evidence="1">
    <name type="scientific">bioreactor metagenome</name>
    <dbReference type="NCBI Taxonomy" id="1076179"/>
    <lineage>
        <taxon>unclassified sequences</taxon>
        <taxon>metagenomes</taxon>
        <taxon>ecological metagenomes</taxon>
    </lineage>
</organism>
<protein>
    <recommendedName>
        <fullName evidence="2">TonB-dependent receptor SusC</fullName>
    </recommendedName>
</protein>
<gene>
    <name evidence="1" type="ORF">SDC9_150537</name>
</gene>
<comment type="caution">
    <text evidence="1">The sequence shown here is derived from an EMBL/GenBank/DDBJ whole genome shotgun (WGS) entry which is preliminary data.</text>
</comment>
<evidence type="ECO:0008006" key="2">
    <source>
        <dbReference type="Google" id="ProtNLM"/>
    </source>
</evidence>
<name>A0A645EPM9_9ZZZZ</name>